<accession>A0A9Q2CZ24</accession>
<dbReference type="GO" id="GO:0020037">
    <property type="term" value="F:heme binding"/>
    <property type="evidence" value="ECO:0007669"/>
    <property type="project" value="InterPro"/>
</dbReference>
<feature type="compositionally biased region" description="Acidic residues" evidence="7">
    <location>
        <begin position="25"/>
        <end position="34"/>
    </location>
</feature>
<evidence type="ECO:0000256" key="2">
    <source>
        <dbReference type="ARBA" id="ARBA00022617"/>
    </source>
</evidence>
<dbReference type="Gene3D" id="1.10.760.10">
    <property type="entry name" value="Cytochrome c-like domain"/>
    <property type="match status" value="1"/>
</dbReference>
<keyword evidence="2 6" id="KW-0349">Heme</keyword>
<feature type="region of interest" description="Disordered" evidence="7">
    <location>
        <begin position="25"/>
        <end position="44"/>
    </location>
</feature>
<dbReference type="GO" id="GO:0046872">
    <property type="term" value="F:metal ion binding"/>
    <property type="evidence" value="ECO:0007669"/>
    <property type="project" value="UniProtKB-KW"/>
</dbReference>
<evidence type="ECO:0000256" key="7">
    <source>
        <dbReference type="SAM" id="MobiDB-lite"/>
    </source>
</evidence>
<dbReference type="PROSITE" id="PS51257">
    <property type="entry name" value="PROKAR_LIPOPROTEIN"/>
    <property type="match status" value="1"/>
</dbReference>
<evidence type="ECO:0000259" key="9">
    <source>
        <dbReference type="PROSITE" id="PS51007"/>
    </source>
</evidence>
<dbReference type="InterPro" id="IPR051811">
    <property type="entry name" value="Cytochrome_c550/c551-like"/>
</dbReference>
<organism evidence="10 11">
    <name type="scientific">Nosocomiicoccus ampullae</name>
    <dbReference type="NCBI Taxonomy" id="489910"/>
    <lineage>
        <taxon>Bacteria</taxon>
        <taxon>Bacillati</taxon>
        <taxon>Bacillota</taxon>
        <taxon>Bacilli</taxon>
        <taxon>Bacillales</taxon>
        <taxon>Staphylococcaceae</taxon>
        <taxon>Nosocomiicoccus</taxon>
    </lineage>
</organism>
<evidence type="ECO:0000313" key="11">
    <source>
        <dbReference type="Proteomes" id="UP000579136"/>
    </source>
</evidence>
<keyword evidence="4" id="KW-0249">Electron transport</keyword>
<keyword evidence="11" id="KW-1185">Reference proteome</keyword>
<feature type="signal peptide" evidence="8">
    <location>
        <begin position="1"/>
        <end position="17"/>
    </location>
</feature>
<evidence type="ECO:0000256" key="1">
    <source>
        <dbReference type="ARBA" id="ARBA00022448"/>
    </source>
</evidence>
<feature type="chain" id="PRO_5040149862" evidence="8">
    <location>
        <begin position="18"/>
        <end position="106"/>
    </location>
</feature>
<dbReference type="PROSITE" id="PS51007">
    <property type="entry name" value="CYTC"/>
    <property type="match status" value="1"/>
</dbReference>
<dbReference type="InterPro" id="IPR036909">
    <property type="entry name" value="Cyt_c-like_dom_sf"/>
</dbReference>
<evidence type="ECO:0000313" key="10">
    <source>
        <dbReference type="EMBL" id="MBB5175725.1"/>
    </source>
</evidence>
<gene>
    <name evidence="10" type="ORF">HNQ45_000600</name>
</gene>
<dbReference type="GO" id="GO:0009055">
    <property type="term" value="F:electron transfer activity"/>
    <property type="evidence" value="ECO:0007669"/>
    <property type="project" value="InterPro"/>
</dbReference>
<reference evidence="10 11" key="1">
    <citation type="submission" date="2020-08" db="EMBL/GenBank/DDBJ databases">
        <title>Genomic Encyclopedia of Type Strains, Phase IV (KMG-IV): sequencing the most valuable type-strain genomes for metagenomic binning, comparative biology and taxonomic classification.</title>
        <authorList>
            <person name="Goeker M."/>
        </authorList>
    </citation>
    <scope>NUCLEOTIDE SEQUENCE [LARGE SCALE GENOMIC DNA]</scope>
    <source>
        <strain evidence="10 11">DSM 19163</strain>
    </source>
</reference>
<dbReference type="Proteomes" id="UP000579136">
    <property type="component" value="Unassembled WGS sequence"/>
</dbReference>
<comment type="caution">
    <text evidence="10">The sequence shown here is derived from an EMBL/GenBank/DDBJ whole genome shotgun (WGS) entry which is preliminary data.</text>
</comment>
<dbReference type="Pfam" id="PF13442">
    <property type="entry name" value="Cytochrome_CBB3"/>
    <property type="match status" value="1"/>
</dbReference>
<dbReference type="RefSeq" id="WP_183673284.1">
    <property type="nucleotide sequence ID" value="NZ_CBCRYX010000002.1"/>
</dbReference>
<name>A0A9Q2CZ24_9STAP</name>
<evidence type="ECO:0000256" key="6">
    <source>
        <dbReference type="PROSITE-ProRule" id="PRU00433"/>
    </source>
</evidence>
<protein>
    <submittedName>
        <fullName evidence="10">Mono/diheme cytochrome c family protein</fullName>
    </submittedName>
</protein>
<keyword evidence="1" id="KW-0813">Transport</keyword>
<evidence type="ECO:0000256" key="4">
    <source>
        <dbReference type="ARBA" id="ARBA00022982"/>
    </source>
</evidence>
<evidence type="ECO:0000256" key="5">
    <source>
        <dbReference type="ARBA" id="ARBA00023004"/>
    </source>
</evidence>
<feature type="domain" description="Cytochrome c" evidence="9">
    <location>
        <begin position="36"/>
        <end position="106"/>
    </location>
</feature>
<sequence>MKKYLSTFLLGSTLVLAACGGGDDATDNDSDNADSGDAQAGEEIAKDNCQSCHGSDFTGATGPALAGTDLSKDEFADTVKNGKGQMPAFESLSDDEIDDLYNYFQE</sequence>
<evidence type="ECO:0000256" key="8">
    <source>
        <dbReference type="SAM" id="SignalP"/>
    </source>
</evidence>
<proteinExistence type="predicted"/>
<dbReference type="SUPFAM" id="SSF46626">
    <property type="entry name" value="Cytochrome c"/>
    <property type="match status" value="1"/>
</dbReference>
<keyword evidence="3 6" id="KW-0479">Metal-binding</keyword>
<dbReference type="EMBL" id="JACHHF010000003">
    <property type="protein sequence ID" value="MBB5175725.1"/>
    <property type="molecule type" value="Genomic_DNA"/>
</dbReference>
<evidence type="ECO:0000256" key="3">
    <source>
        <dbReference type="ARBA" id="ARBA00022723"/>
    </source>
</evidence>
<dbReference type="PANTHER" id="PTHR37823">
    <property type="entry name" value="CYTOCHROME C-553-LIKE"/>
    <property type="match status" value="1"/>
</dbReference>
<dbReference type="AlphaFoldDB" id="A0A9Q2CZ24"/>
<keyword evidence="5 6" id="KW-0408">Iron</keyword>
<keyword evidence="8" id="KW-0732">Signal</keyword>
<dbReference type="InterPro" id="IPR009056">
    <property type="entry name" value="Cyt_c-like_dom"/>
</dbReference>